<protein>
    <submittedName>
        <fullName evidence="1">Uncharacterized protein</fullName>
    </submittedName>
</protein>
<dbReference type="Proteomes" id="UP001322277">
    <property type="component" value="Chromosome 1"/>
</dbReference>
<organism evidence="1 2">
    <name type="scientific">Colletotrichum destructivum</name>
    <dbReference type="NCBI Taxonomy" id="34406"/>
    <lineage>
        <taxon>Eukaryota</taxon>
        <taxon>Fungi</taxon>
        <taxon>Dikarya</taxon>
        <taxon>Ascomycota</taxon>
        <taxon>Pezizomycotina</taxon>
        <taxon>Sordariomycetes</taxon>
        <taxon>Hypocreomycetidae</taxon>
        <taxon>Glomerellales</taxon>
        <taxon>Glomerellaceae</taxon>
        <taxon>Colletotrichum</taxon>
        <taxon>Colletotrichum destructivum species complex</taxon>
    </lineage>
</organism>
<reference evidence="2" key="1">
    <citation type="journal article" date="2023" name="bioRxiv">
        <title>Complete genome of the Medicago anthracnose fungus, Colletotrichum destructivum, reveals a mini-chromosome-like region within a core chromosome.</title>
        <authorList>
            <person name="Lapalu N."/>
            <person name="Simon A."/>
            <person name="Lu A."/>
            <person name="Plaumann P.-L."/>
            <person name="Amselem J."/>
            <person name="Pigne S."/>
            <person name="Auger A."/>
            <person name="Koch C."/>
            <person name="Dallery J.-F."/>
            <person name="O'Connell R.J."/>
        </authorList>
    </citation>
    <scope>NUCLEOTIDE SEQUENCE [LARGE SCALE GENOMIC DNA]</scope>
    <source>
        <strain evidence="2">CBS 520.97</strain>
    </source>
</reference>
<name>A0AAX4HZM3_9PEZI</name>
<evidence type="ECO:0000313" key="1">
    <source>
        <dbReference type="EMBL" id="WQF76286.1"/>
    </source>
</evidence>
<proteinExistence type="predicted"/>
<dbReference type="RefSeq" id="XP_062773510.1">
    <property type="nucleotide sequence ID" value="XM_062917459.1"/>
</dbReference>
<keyword evidence="2" id="KW-1185">Reference proteome</keyword>
<gene>
    <name evidence="1" type="ORF">CDEST_01300</name>
</gene>
<sequence length="304" mass="33628">MDLPSILLYRTARVAVRRPDETLVTTEGKEPQVLYVNQDGTIGGTGRVAMYLMQHEMINIRAEIIRVSAHPVCNYVWKVKTDHWRLHVKFTSPWQPFAQLAWFPSPEGYRCTATACFSRSPGEVAVRMGPSGRVVGKATQTLVAGHGSPTTCSIYIDHIMEGDLIVIFQPDDPTLAPVLSQACTRPPVEWNTEAIQSTPDYINHIFSMSDQISTVHTTEAESHTDVCFSLQSSDVSPVELQAGWQNCVSHQYQSPYTDESSSASESTLDIRSDDRLSARVATMNEVGTQQDAVDDGCIVVKLLP</sequence>
<dbReference type="GeneID" id="87937803"/>
<evidence type="ECO:0000313" key="2">
    <source>
        <dbReference type="Proteomes" id="UP001322277"/>
    </source>
</evidence>
<dbReference type="AlphaFoldDB" id="A0AAX4HZM3"/>
<accession>A0AAX4HZM3</accession>
<dbReference type="KEGG" id="cdet:87937803"/>
<dbReference type="EMBL" id="CP137305">
    <property type="protein sequence ID" value="WQF76286.1"/>
    <property type="molecule type" value="Genomic_DNA"/>
</dbReference>